<dbReference type="SUPFAM" id="SSF51430">
    <property type="entry name" value="NAD(P)-linked oxidoreductase"/>
    <property type="match status" value="1"/>
</dbReference>
<evidence type="ECO:0000256" key="2">
    <source>
        <dbReference type="ARBA" id="ARBA00038157"/>
    </source>
</evidence>
<keyword evidence="5" id="KW-1185">Reference proteome</keyword>
<name>A0A5C3Q9P3_9AGAR</name>
<dbReference type="InterPro" id="IPR050523">
    <property type="entry name" value="AKR_Detox_Biosynth"/>
</dbReference>
<keyword evidence="1" id="KW-0521">NADP</keyword>
<reference evidence="4 5" key="1">
    <citation type="journal article" date="2019" name="Nat. Ecol. Evol.">
        <title>Megaphylogeny resolves global patterns of mushroom evolution.</title>
        <authorList>
            <person name="Varga T."/>
            <person name="Krizsan K."/>
            <person name="Foldi C."/>
            <person name="Dima B."/>
            <person name="Sanchez-Garcia M."/>
            <person name="Sanchez-Ramirez S."/>
            <person name="Szollosi G.J."/>
            <person name="Szarkandi J.G."/>
            <person name="Papp V."/>
            <person name="Albert L."/>
            <person name="Andreopoulos W."/>
            <person name="Angelini C."/>
            <person name="Antonin V."/>
            <person name="Barry K.W."/>
            <person name="Bougher N.L."/>
            <person name="Buchanan P."/>
            <person name="Buyck B."/>
            <person name="Bense V."/>
            <person name="Catcheside P."/>
            <person name="Chovatia M."/>
            <person name="Cooper J."/>
            <person name="Damon W."/>
            <person name="Desjardin D."/>
            <person name="Finy P."/>
            <person name="Geml J."/>
            <person name="Haridas S."/>
            <person name="Hughes K."/>
            <person name="Justo A."/>
            <person name="Karasinski D."/>
            <person name="Kautmanova I."/>
            <person name="Kiss B."/>
            <person name="Kocsube S."/>
            <person name="Kotiranta H."/>
            <person name="LaButti K.M."/>
            <person name="Lechner B.E."/>
            <person name="Liimatainen K."/>
            <person name="Lipzen A."/>
            <person name="Lukacs Z."/>
            <person name="Mihaltcheva S."/>
            <person name="Morgado L.N."/>
            <person name="Niskanen T."/>
            <person name="Noordeloos M.E."/>
            <person name="Ohm R.A."/>
            <person name="Ortiz-Santana B."/>
            <person name="Ovrebo C."/>
            <person name="Racz N."/>
            <person name="Riley R."/>
            <person name="Savchenko A."/>
            <person name="Shiryaev A."/>
            <person name="Soop K."/>
            <person name="Spirin V."/>
            <person name="Szebenyi C."/>
            <person name="Tomsovsky M."/>
            <person name="Tulloss R.E."/>
            <person name="Uehling J."/>
            <person name="Grigoriev I.V."/>
            <person name="Vagvolgyi C."/>
            <person name="Papp T."/>
            <person name="Martin F.M."/>
            <person name="Miettinen O."/>
            <person name="Hibbett D.S."/>
            <person name="Nagy L.G."/>
        </authorList>
    </citation>
    <scope>NUCLEOTIDE SEQUENCE [LARGE SCALE GENOMIC DNA]</scope>
    <source>
        <strain evidence="4 5">CBS 309.79</strain>
    </source>
</reference>
<dbReference type="PANTHER" id="PTHR43364">
    <property type="entry name" value="NADH-SPECIFIC METHYLGLYOXAL REDUCTASE-RELATED"/>
    <property type="match status" value="1"/>
</dbReference>
<dbReference type="Pfam" id="PF00248">
    <property type="entry name" value="Aldo_ket_red"/>
    <property type="match status" value="1"/>
</dbReference>
<evidence type="ECO:0000256" key="1">
    <source>
        <dbReference type="ARBA" id="ARBA00022857"/>
    </source>
</evidence>
<protein>
    <submittedName>
        <fullName evidence="4">Aryl-alcohol dehydrogenase [NADP+]</fullName>
    </submittedName>
</protein>
<organism evidence="4 5">
    <name type="scientific">Pterulicium gracile</name>
    <dbReference type="NCBI Taxonomy" id="1884261"/>
    <lineage>
        <taxon>Eukaryota</taxon>
        <taxon>Fungi</taxon>
        <taxon>Dikarya</taxon>
        <taxon>Basidiomycota</taxon>
        <taxon>Agaricomycotina</taxon>
        <taxon>Agaricomycetes</taxon>
        <taxon>Agaricomycetidae</taxon>
        <taxon>Agaricales</taxon>
        <taxon>Pleurotineae</taxon>
        <taxon>Pterulaceae</taxon>
        <taxon>Pterulicium</taxon>
    </lineage>
</organism>
<dbReference type="STRING" id="1884261.A0A5C3Q9P3"/>
<dbReference type="InterPro" id="IPR023210">
    <property type="entry name" value="NADP_OxRdtase_dom"/>
</dbReference>
<proteinExistence type="inferred from homology"/>
<dbReference type="Proteomes" id="UP000305067">
    <property type="component" value="Unassembled WGS sequence"/>
</dbReference>
<dbReference type="OrthoDB" id="48988at2759"/>
<sequence>MSKSTETKSFWPTPAPPPSGLARYRQLSPRAGVHVSPIQLGAMSIGDKWAQYGMGEMNKEDSFKLLDAFYEKGGNFIDTANIYQDGSSEEFLGEWMEQRGNRDQMVIATKYSSNLRVHDDITHKVNYVGNSSKSLHVSLAASLKRLRTSYIDIFYVHFWDWATSIEEVMNALHAVVMSGKVLYLGISDTPAWVVSRANQYARDHGKTPFVIYQGRWNVLDRSFEREIIPMAMSEGMALAPWDVLCTGKLRSDEEDERRKQSNEKGRTTFVGNWERSDDQIKMSRVLQEIGKELGTSHVSAVAIAYVMQKTPFVFPIIGGRKVEHLTANLDSLEIALTNEHMKRIEGVVDFDPGFPANFVGPHDQYAPLLTNAGHFEQRPVARAIKPTPTKQA</sequence>
<dbReference type="PANTHER" id="PTHR43364:SF7">
    <property type="entry name" value="NADP-DEPENDENT OXIDOREDUCTASE DOMAIN-CONTAINING PROTEIN-RELATED"/>
    <property type="match status" value="1"/>
</dbReference>
<dbReference type="Gene3D" id="3.20.20.100">
    <property type="entry name" value="NADP-dependent oxidoreductase domain"/>
    <property type="match status" value="1"/>
</dbReference>
<dbReference type="InterPro" id="IPR036812">
    <property type="entry name" value="NAD(P)_OxRdtase_dom_sf"/>
</dbReference>
<accession>A0A5C3Q9P3</accession>
<dbReference type="EMBL" id="ML178853">
    <property type="protein sequence ID" value="TFK96898.1"/>
    <property type="molecule type" value="Genomic_DNA"/>
</dbReference>
<gene>
    <name evidence="4" type="ORF">BDV98DRAFT_614232</name>
</gene>
<dbReference type="AlphaFoldDB" id="A0A5C3Q9P3"/>
<evidence type="ECO:0000313" key="5">
    <source>
        <dbReference type="Proteomes" id="UP000305067"/>
    </source>
</evidence>
<feature type="domain" description="NADP-dependent oxidoreductase" evidence="3">
    <location>
        <begin position="37"/>
        <end position="347"/>
    </location>
</feature>
<comment type="similarity">
    <text evidence="2">Belongs to the aldo/keto reductase family. Aldo/keto reductase 2 subfamily.</text>
</comment>
<evidence type="ECO:0000259" key="3">
    <source>
        <dbReference type="Pfam" id="PF00248"/>
    </source>
</evidence>
<evidence type="ECO:0000313" key="4">
    <source>
        <dbReference type="EMBL" id="TFK96898.1"/>
    </source>
</evidence>